<dbReference type="OrthoDB" id="2234199at2"/>
<dbReference type="Pfam" id="PF05402">
    <property type="entry name" value="PqqD"/>
    <property type="match status" value="1"/>
</dbReference>
<dbReference type="AlphaFoldDB" id="R3TVK7"/>
<gene>
    <name evidence="1" type="ORF">UC7_01994</name>
</gene>
<accession>R3TVK7</accession>
<comment type="caution">
    <text evidence="1">The sequence shown here is derived from an EMBL/GenBank/DDBJ whole genome shotgun (WGS) entry which is preliminary data.</text>
</comment>
<dbReference type="EMBL" id="AJAU01000018">
    <property type="protein sequence ID" value="EOL45188.1"/>
    <property type="molecule type" value="Genomic_DNA"/>
</dbReference>
<protein>
    <submittedName>
        <fullName evidence="1">Uncharacterized protein</fullName>
    </submittedName>
</protein>
<name>R3TVK7_9ENTE</name>
<evidence type="ECO:0000313" key="1">
    <source>
        <dbReference type="EMBL" id="EOL45188.1"/>
    </source>
</evidence>
<sequence length="120" mass="14070">MLLQADGGDTMLAKNFYIDGKKKLYFEKDEEMNFLTFDPIRLSYFEVSNIGAEILYCISKKMKLEHIVALITDEYDISREGCISEVIEFLNYIPIQDIIYTNLIQSDVYLYLEPFNKEVI</sequence>
<keyword evidence="2" id="KW-1185">Reference proteome</keyword>
<evidence type="ECO:0000313" key="2">
    <source>
        <dbReference type="Proteomes" id="UP000013840"/>
    </source>
</evidence>
<dbReference type="InterPro" id="IPR041881">
    <property type="entry name" value="PqqD_sf"/>
</dbReference>
<dbReference type="Gene3D" id="1.10.10.1150">
    <property type="entry name" value="Coenzyme PQQ synthesis protein D (PqqD)"/>
    <property type="match status" value="1"/>
</dbReference>
<organism evidence="1 2">
    <name type="scientific">Enterococcus caccae ATCC BAA-1240</name>
    <dbReference type="NCBI Taxonomy" id="1158612"/>
    <lineage>
        <taxon>Bacteria</taxon>
        <taxon>Bacillati</taxon>
        <taxon>Bacillota</taxon>
        <taxon>Bacilli</taxon>
        <taxon>Lactobacillales</taxon>
        <taxon>Enterococcaceae</taxon>
        <taxon>Enterococcus</taxon>
    </lineage>
</organism>
<dbReference type="eggNOG" id="ENOG502ZESS">
    <property type="taxonomic scope" value="Bacteria"/>
</dbReference>
<dbReference type="InterPro" id="IPR008792">
    <property type="entry name" value="PQQD"/>
</dbReference>
<dbReference type="Proteomes" id="UP000013840">
    <property type="component" value="Unassembled WGS sequence"/>
</dbReference>
<reference evidence="1 2" key="1">
    <citation type="submission" date="2013-02" db="EMBL/GenBank/DDBJ databases">
        <title>The Genome Sequence of Enterococcus caccae BAA-1240.</title>
        <authorList>
            <consortium name="The Broad Institute Genome Sequencing Platform"/>
            <consortium name="The Broad Institute Genome Sequencing Center for Infectious Disease"/>
            <person name="Earl A.M."/>
            <person name="Gilmore M.S."/>
            <person name="Lebreton F."/>
            <person name="Walker B."/>
            <person name="Young S.K."/>
            <person name="Zeng Q."/>
            <person name="Gargeya S."/>
            <person name="Fitzgerald M."/>
            <person name="Haas B."/>
            <person name="Abouelleil A."/>
            <person name="Alvarado L."/>
            <person name="Arachchi H.M."/>
            <person name="Berlin A.M."/>
            <person name="Chapman S.B."/>
            <person name="Dewar J."/>
            <person name="Goldberg J."/>
            <person name="Griggs A."/>
            <person name="Gujja S."/>
            <person name="Hansen M."/>
            <person name="Howarth C."/>
            <person name="Imamovic A."/>
            <person name="Larimer J."/>
            <person name="McCowan C."/>
            <person name="Murphy C."/>
            <person name="Neiman D."/>
            <person name="Pearson M."/>
            <person name="Priest M."/>
            <person name="Roberts A."/>
            <person name="Saif S."/>
            <person name="Shea T."/>
            <person name="Sisk P."/>
            <person name="Sykes S."/>
            <person name="Wortman J."/>
            <person name="Nusbaum C."/>
            <person name="Birren B."/>
        </authorList>
    </citation>
    <scope>NUCLEOTIDE SEQUENCE [LARGE SCALE GENOMIC DNA]</scope>
    <source>
        <strain evidence="1 2">ATCC BAA-1240</strain>
    </source>
</reference>
<proteinExistence type="predicted"/>
<dbReference type="PATRIC" id="fig|1158612.3.peg.1971"/>